<keyword evidence="1" id="KW-0539">Nucleus</keyword>
<evidence type="ECO:0000256" key="1">
    <source>
        <dbReference type="ARBA" id="ARBA00023242"/>
    </source>
</evidence>
<feature type="region of interest" description="Disordered" evidence="2">
    <location>
        <begin position="527"/>
        <end position="604"/>
    </location>
</feature>
<keyword evidence="4" id="KW-1185">Reference proteome</keyword>
<dbReference type="Proteomes" id="UP001456524">
    <property type="component" value="Unassembled WGS sequence"/>
</dbReference>
<feature type="region of interest" description="Disordered" evidence="2">
    <location>
        <begin position="692"/>
        <end position="715"/>
    </location>
</feature>
<dbReference type="CDD" id="cd12148">
    <property type="entry name" value="fungal_TF_MHR"/>
    <property type="match status" value="1"/>
</dbReference>
<accession>A0ABR1XYM0</accession>
<feature type="compositionally biased region" description="Gly residues" evidence="2">
    <location>
        <begin position="584"/>
        <end position="593"/>
    </location>
</feature>
<reference evidence="3 4" key="1">
    <citation type="journal article" date="2022" name="G3 (Bethesda)">
        <title>Enemy or ally: a genomic approach to elucidate the lifestyle of Phyllosticta citrichinaensis.</title>
        <authorList>
            <person name="Buijs V.A."/>
            <person name="Groenewald J.Z."/>
            <person name="Haridas S."/>
            <person name="LaButti K.M."/>
            <person name="Lipzen A."/>
            <person name="Martin F.M."/>
            <person name="Barry K."/>
            <person name="Grigoriev I.V."/>
            <person name="Crous P.W."/>
            <person name="Seidl M.F."/>
        </authorList>
    </citation>
    <scope>NUCLEOTIDE SEQUENCE [LARGE SCALE GENOMIC DNA]</scope>
    <source>
        <strain evidence="3 4">CBS 129764</strain>
    </source>
</reference>
<comment type="caution">
    <text evidence="3">The sequence shown here is derived from an EMBL/GenBank/DDBJ whole genome shotgun (WGS) entry which is preliminary data.</text>
</comment>
<feature type="compositionally biased region" description="Gly residues" evidence="2">
    <location>
        <begin position="532"/>
        <end position="572"/>
    </location>
</feature>
<sequence>MRMESPEDRTKEERRDSAAIETQKCQLEQDLARATTLEAQKFIQGELAEASQSFPSEKKAVLETALRFISQMSHGVHSEATPSTKSCSADIPDIISPPSPEFVHLMLAGPSESRYTYPANWYLEFSSFISAKTLERMTVALVDAKEDESTLIQYSICISSYAYAFLTRLNGEEMHEPMTEVLDRSRDIYLRKALIGLNYISILAKPSLPLLQALLSGVSRPPPKTRRHAEMLDTQHGSLPRLRSAGSPPPAATEHAILGADAGRGEARACFLWTFIFDKGSAMSLHRPVVLPVWDVSVEIAAPSDPDKPFMAILATLYQFAAVQATIMCELHFQPSQTNSPQRQEYTVSALKKRMAQIKRQITESHKQQLRAFPPHSTDASMISEWTSLDFIYHSIMTVIIRSDSSIVSDAIKREECLENARAAFIALQNLRQHLTSAMDEKCFAMFLPWAVLYYPLRPYYVLFCNVVATSHVADYEIMRDFAESLTELPALNDSAIRLQKLCAALVGLCTPLIQRAKAAAAAANQMPEPGVEGGPSGLGQAGEEGGVGSGGGGGGASYGASGSGAGQGARGGDPRASRPRRIGVGGGGGGSGQERPQPFYPNSVMGESMVAMMTPELSQPPWYQTSMYPETGGVGASGSRGAAAGEKGSAAVEGAAGAAGSAGAEGPQTGSSEEMFNALFDVQPSLDWLGADVFSNSQGSGNGNNGASGSTGSGAAGNAVVPGWIDWDVMGGGSQGRGGWGL</sequence>
<dbReference type="EMBL" id="JBBWUH010000003">
    <property type="protein sequence ID" value="KAK8173267.1"/>
    <property type="molecule type" value="Genomic_DNA"/>
</dbReference>
<organism evidence="3 4">
    <name type="scientific">Phyllosticta citrichinensis</name>
    <dbReference type="NCBI Taxonomy" id="1130410"/>
    <lineage>
        <taxon>Eukaryota</taxon>
        <taxon>Fungi</taxon>
        <taxon>Dikarya</taxon>
        <taxon>Ascomycota</taxon>
        <taxon>Pezizomycotina</taxon>
        <taxon>Dothideomycetes</taxon>
        <taxon>Dothideomycetes incertae sedis</taxon>
        <taxon>Botryosphaeriales</taxon>
        <taxon>Phyllostictaceae</taxon>
        <taxon>Phyllosticta</taxon>
    </lineage>
</organism>
<proteinExistence type="predicted"/>
<name>A0ABR1XYM0_9PEZI</name>
<dbReference type="PANTHER" id="PTHR46910:SF5">
    <property type="entry name" value="ZN(II)2CYS6 TRANSCRIPTION FACTOR (EUROFUNG)"/>
    <property type="match status" value="1"/>
</dbReference>
<feature type="region of interest" description="Disordered" evidence="2">
    <location>
        <begin position="1"/>
        <end position="22"/>
    </location>
</feature>
<evidence type="ECO:0008006" key="5">
    <source>
        <dbReference type="Google" id="ProtNLM"/>
    </source>
</evidence>
<dbReference type="PANTHER" id="PTHR46910">
    <property type="entry name" value="TRANSCRIPTION FACTOR PDR1"/>
    <property type="match status" value="1"/>
</dbReference>
<feature type="compositionally biased region" description="Gly residues" evidence="2">
    <location>
        <begin position="701"/>
        <end position="715"/>
    </location>
</feature>
<dbReference type="InterPro" id="IPR050987">
    <property type="entry name" value="AtrR-like"/>
</dbReference>
<evidence type="ECO:0000256" key="2">
    <source>
        <dbReference type="SAM" id="MobiDB-lite"/>
    </source>
</evidence>
<evidence type="ECO:0000313" key="4">
    <source>
        <dbReference type="Proteomes" id="UP001456524"/>
    </source>
</evidence>
<evidence type="ECO:0000313" key="3">
    <source>
        <dbReference type="EMBL" id="KAK8173267.1"/>
    </source>
</evidence>
<gene>
    <name evidence="3" type="ORF">IWX90DRAFT_484235</name>
</gene>
<feature type="compositionally biased region" description="Basic and acidic residues" evidence="2">
    <location>
        <begin position="1"/>
        <end position="18"/>
    </location>
</feature>
<protein>
    <recommendedName>
        <fullName evidence="5">Transcription factor domain-containing protein</fullName>
    </recommendedName>
</protein>